<dbReference type="AlphaFoldDB" id="A0A813LK12"/>
<dbReference type="SUPFAM" id="SSF56112">
    <property type="entry name" value="Protein kinase-like (PK-like)"/>
    <property type="match status" value="1"/>
</dbReference>
<dbReference type="CDD" id="cd05121">
    <property type="entry name" value="ABC1_ADCK3-like"/>
    <property type="match status" value="1"/>
</dbReference>
<dbReference type="Proteomes" id="UP000626109">
    <property type="component" value="Unassembled WGS sequence"/>
</dbReference>
<evidence type="ECO:0000313" key="3">
    <source>
        <dbReference type="EMBL" id="CAE8731144.1"/>
    </source>
</evidence>
<dbReference type="Pfam" id="PF03109">
    <property type="entry name" value="ABC1"/>
    <property type="match status" value="2"/>
</dbReference>
<dbReference type="EMBL" id="CAJNNW010035967">
    <property type="protein sequence ID" value="CAE8731144.1"/>
    <property type="molecule type" value="Genomic_DNA"/>
</dbReference>
<feature type="non-terminal residue" evidence="3">
    <location>
        <position position="519"/>
    </location>
</feature>
<evidence type="ECO:0000313" key="4">
    <source>
        <dbReference type="Proteomes" id="UP000626109"/>
    </source>
</evidence>
<feature type="region of interest" description="Disordered" evidence="1">
    <location>
        <begin position="1"/>
        <end position="87"/>
    </location>
</feature>
<protein>
    <recommendedName>
        <fullName evidence="2">ABC1 atypical kinase-like domain-containing protein</fullName>
    </recommendedName>
</protein>
<gene>
    <name evidence="3" type="ORF">PGLA2088_LOCUS45924</name>
</gene>
<dbReference type="InterPro" id="IPR051130">
    <property type="entry name" value="Mito_struct-func_regulator"/>
</dbReference>
<sequence length="519" mass="56792">MTSERSSPSKVSVRSNCSSAASVRSSRSYASSHVSAKDNGSQIKRPALKSNKPLSLTRCNQRNGSTTDGTTLSSSKDVAQGPQPRKPSCFGGMLQRVGTSCSGLCSASAASPDRRRFGFKDIFSGAGRAAVFVKEVFPIMLHYKWVQLRGRTFRWDEEESNQAFHELDLEYAPQALEICLKMQGFYIKIGQMTAGGGLGVMPQEYVDRLNPLLEDCPSLSFDIVKRIVEEDLGPIQSVFQSFDRAPIHGASIGQVHCATLIGGRGVVVKIQYPSAENNFHVDIACWLTAVKLLAPQHSDLLVEIKKNFVNEFDYKREAALTQEAHDLVKSLTSVVVPIPVIALCGKHVLVMEKLEGISLGAWGRELLKHVDKLKELKEVMDHAGIQTKLAYAMKGFFSSKPRSKPSSPANARLKSLQFGNKDADPRNLQADIGTLAKTLVAAQGHMIFTSGFVNGDPHPGNLMLLNDGRLGLIDWGQVKRLTAELRCNFARLCIAIADGDDVQTAQVMRSMGMRTARDL</sequence>
<feature type="compositionally biased region" description="Polar residues" evidence="1">
    <location>
        <begin position="52"/>
        <end position="63"/>
    </location>
</feature>
<feature type="compositionally biased region" description="Polar residues" evidence="1">
    <location>
        <begin position="1"/>
        <end position="10"/>
    </location>
</feature>
<evidence type="ECO:0000256" key="1">
    <source>
        <dbReference type="SAM" id="MobiDB-lite"/>
    </source>
</evidence>
<name>A0A813LK12_POLGL</name>
<comment type="caution">
    <text evidence="3">The sequence shown here is derived from an EMBL/GenBank/DDBJ whole genome shotgun (WGS) entry which is preliminary data.</text>
</comment>
<dbReference type="PANTHER" id="PTHR43173">
    <property type="entry name" value="ABC1 FAMILY PROTEIN"/>
    <property type="match status" value="1"/>
</dbReference>
<reference evidence="3" key="1">
    <citation type="submission" date="2021-02" db="EMBL/GenBank/DDBJ databases">
        <authorList>
            <person name="Dougan E. K."/>
            <person name="Rhodes N."/>
            <person name="Thang M."/>
            <person name="Chan C."/>
        </authorList>
    </citation>
    <scope>NUCLEOTIDE SEQUENCE</scope>
</reference>
<feature type="domain" description="ABC1 atypical kinase-like" evidence="2">
    <location>
        <begin position="430"/>
        <end position="506"/>
    </location>
</feature>
<dbReference type="InterPro" id="IPR011009">
    <property type="entry name" value="Kinase-like_dom_sf"/>
</dbReference>
<feature type="compositionally biased region" description="Low complexity" evidence="1">
    <location>
        <begin position="64"/>
        <end position="75"/>
    </location>
</feature>
<proteinExistence type="predicted"/>
<feature type="compositionally biased region" description="Low complexity" evidence="1">
    <location>
        <begin position="11"/>
        <end position="34"/>
    </location>
</feature>
<dbReference type="PANTHER" id="PTHR43173:SF34">
    <property type="entry name" value="ABC1 ATYPICAL KINASE-LIKE DOMAIN-CONTAINING PROTEIN"/>
    <property type="match status" value="1"/>
</dbReference>
<accession>A0A813LK12</accession>
<evidence type="ECO:0000259" key="2">
    <source>
        <dbReference type="Pfam" id="PF03109"/>
    </source>
</evidence>
<feature type="domain" description="ABC1 atypical kinase-like" evidence="2">
    <location>
        <begin position="213"/>
        <end position="360"/>
    </location>
</feature>
<organism evidence="3 4">
    <name type="scientific">Polarella glacialis</name>
    <name type="common">Dinoflagellate</name>
    <dbReference type="NCBI Taxonomy" id="89957"/>
    <lineage>
        <taxon>Eukaryota</taxon>
        <taxon>Sar</taxon>
        <taxon>Alveolata</taxon>
        <taxon>Dinophyceae</taxon>
        <taxon>Suessiales</taxon>
        <taxon>Suessiaceae</taxon>
        <taxon>Polarella</taxon>
    </lineage>
</organism>
<dbReference type="InterPro" id="IPR004147">
    <property type="entry name" value="ABC1_dom"/>
</dbReference>